<dbReference type="OrthoDB" id="20872at2759"/>
<reference evidence="3 4" key="1">
    <citation type="journal article" date="2014" name="PLoS ONE">
        <title>Global Analysis of Gene Expression Profiles in Physic Nut (Jatropha curcas L.) Seedlings Exposed to Salt Stress.</title>
        <authorList>
            <person name="Zhang L."/>
            <person name="Zhang C."/>
            <person name="Wu P."/>
            <person name="Chen Y."/>
            <person name="Li M."/>
            <person name="Jiang H."/>
            <person name="Wu G."/>
        </authorList>
    </citation>
    <scope>NUCLEOTIDE SEQUENCE [LARGE SCALE GENOMIC DNA]</scope>
    <source>
        <strain evidence="4">cv. GZQX0401</strain>
        <tissue evidence="3">Young leaves</tissue>
    </source>
</reference>
<keyword evidence="4" id="KW-1185">Reference proteome</keyword>
<feature type="compositionally biased region" description="Basic and acidic residues" evidence="1">
    <location>
        <begin position="163"/>
        <end position="175"/>
    </location>
</feature>
<feature type="region of interest" description="Disordered" evidence="1">
    <location>
        <begin position="153"/>
        <end position="192"/>
    </location>
</feature>
<protein>
    <submittedName>
        <fullName evidence="3">Uncharacterized protein</fullName>
    </submittedName>
</protein>
<evidence type="ECO:0000313" key="4">
    <source>
        <dbReference type="Proteomes" id="UP000027138"/>
    </source>
</evidence>
<dbReference type="Proteomes" id="UP000027138">
    <property type="component" value="Unassembled WGS sequence"/>
</dbReference>
<feature type="signal peptide" evidence="2">
    <location>
        <begin position="1"/>
        <end position="20"/>
    </location>
</feature>
<name>A0A067KQ23_JATCU</name>
<dbReference type="AlphaFoldDB" id="A0A067KQ23"/>
<evidence type="ECO:0000313" key="3">
    <source>
        <dbReference type="EMBL" id="KDP34400.1"/>
    </source>
</evidence>
<sequence length="192" mass="21035">MIAAAVVLWEAAVMVDVCWCSNNENMMENAKKTVNDANEAYGLKQGHAREVETMDPAVSGKSDDVNNIMALYIDSDWASDVKDAMARGMEYGRTRISNANEEEAKRETETLENIPVQNGGDAIEALEGPMGYGSCDEMDDFYQSINKVGEAYRSSKETMSGEAKAKYESAKERMSKATGAVGDEMRKEAAEV</sequence>
<gene>
    <name evidence="3" type="ORF">JCGZ_12804</name>
</gene>
<proteinExistence type="predicted"/>
<organism evidence="3 4">
    <name type="scientific">Jatropha curcas</name>
    <name type="common">Barbados nut</name>
    <dbReference type="NCBI Taxonomy" id="180498"/>
    <lineage>
        <taxon>Eukaryota</taxon>
        <taxon>Viridiplantae</taxon>
        <taxon>Streptophyta</taxon>
        <taxon>Embryophyta</taxon>
        <taxon>Tracheophyta</taxon>
        <taxon>Spermatophyta</taxon>
        <taxon>Magnoliopsida</taxon>
        <taxon>eudicotyledons</taxon>
        <taxon>Gunneridae</taxon>
        <taxon>Pentapetalae</taxon>
        <taxon>rosids</taxon>
        <taxon>fabids</taxon>
        <taxon>Malpighiales</taxon>
        <taxon>Euphorbiaceae</taxon>
        <taxon>Crotonoideae</taxon>
        <taxon>Jatropheae</taxon>
        <taxon>Jatropha</taxon>
    </lineage>
</organism>
<evidence type="ECO:0000256" key="1">
    <source>
        <dbReference type="SAM" id="MobiDB-lite"/>
    </source>
</evidence>
<keyword evidence="2" id="KW-0732">Signal</keyword>
<evidence type="ECO:0000256" key="2">
    <source>
        <dbReference type="SAM" id="SignalP"/>
    </source>
</evidence>
<dbReference type="STRING" id="180498.A0A067KQ23"/>
<dbReference type="EMBL" id="KK914531">
    <property type="protein sequence ID" value="KDP34400.1"/>
    <property type="molecule type" value="Genomic_DNA"/>
</dbReference>
<feature type="chain" id="PRO_5001643093" evidence="2">
    <location>
        <begin position="21"/>
        <end position="192"/>
    </location>
</feature>
<accession>A0A067KQ23</accession>
<feature type="compositionally biased region" description="Basic and acidic residues" evidence="1">
    <location>
        <begin position="183"/>
        <end position="192"/>
    </location>
</feature>